<feature type="domain" description="Large ribosomal subunit protein bL25 L25" evidence="7">
    <location>
        <begin position="23"/>
        <end position="107"/>
    </location>
</feature>
<dbReference type="InterPro" id="IPR001021">
    <property type="entry name" value="Ribosomal_bL25_long"/>
</dbReference>
<dbReference type="Gene3D" id="2.40.240.10">
    <property type="entry name" value="Ribosomal Protein L25, Chain P"/>
    <property type="match status" value="1"/>
</dbReference>
<comment type="subunit">
    <text evidence="5">Part of the 50S ribosomal subunit; part of the 5S rRNA/L5/L18/L25 subcomplex. Contacts the 5S rRNA. Binds to the 5S rRNA independently of L5 and L18.</text>
</comment>
<dbReference type="InterPro" id="IPR020930">
    <property type="entry name" value="Ribosomal_uL5_bac-type"/>
</dbReference>
<dbReference type="EMBL" id="AP023343">
    <property type="protein sequence ID" value="BCI85989.1"/>
    <property type="molecule type" value="Genomic_DNA"/>
</dbReference>
<name>A0A7G1I902_MYCKA</name>
<keyword evidence="4 5" id="KW-0687">Ribonucleoprotein</keyword>
<reference evidence="9 10" key="1">
    <citation type="submission" date="2020-07" db="EMBL/GenBank/DDBJ databases">
        <title>Mycobacterium kansasii (former subtype) with zoonotic potential isolated from diseased indoor pet cat, Japan.</title>
        <authorList>
            <person name="Fukano H."/>
            <person name="Terazono T."/>
            <person name="Hoshino Y."/>
        </authorList>
    </citation>
    <scope>NUCLEOTIDE SEQUENCE [LARGE SCALE GENOMIC DNA]</scope>
    <source>
        <strain evidence="9 10">Kuro-I</strain>
    </source>
</reference>
<dbReference type="InterPro" id="IPR029751">
    <property type="entry name" value="Ribosomal_L25_dom"/>
</dbReference>
<evidence type="ECO:0000256" key="3">
    <source>
        <dbReference type="ARBA" id="ARBA00022980"/>
    </source>
</evidence>
<gene>
    <name evidence="5 9" type="primary">rplY</name>
    <name evidence="5" type="synonym">ctc</name>
    <name evidence="9" type="ORF">NIIDMKKI_11950</name>
</gene>
<dbReference type="PANTHER" id="PTHR33284:SF1">
    <property type="entry name" value="RIBOSOMAL PROTEIN L25_GLN-TRNA SYNTHETASE, ANTI-CODON-BINDING DOMAIN-CONTAINING PROTEIN"/>
    <property type="match status" value="1"/>
</dbReference>
<accession>A0A7G1I902</accession>
<dbReference type="InterPro" id="IPR011035">
    <property type="entry name" value="Ribosomal_bL25/Gln-tRNA_synth"/>
</dbReference>
<proteinExistence type="inferred from homology"/>
<dbReference type="AlphaFoldDB" id="A0A7G1I902"/>
<keyword evidence="10" id="KW-1185">Reference proteome</keyword>
<evidence type="ECO:0000256" key="5">
    <source>
        <dbReference type="HAMAP-Rule" id="MF_01334"/>
    </source>
</evidence>
<dbReference type="Pfam" id="PF14693">
    <property type="entry name" value="Ribosomal_TL5_C"/>
    <property type="match status" value="1"/>
</dbReference>
<dbReference type="NCBIfam" id="NF004131">
    <property type="entry name" value="PRK05618.2-1"/>
    <property type="match status" value="1"/>
</dbReference>
<dbReference type="HAMAP" id="MF_01334">
    <property type="entry name" value="Ribosomal_bL25_CTC"/>
    <property type="match status" value="1"/>
</dbReference>
<dbReference type="Pfam" id="PF01386">
    <property type="entry name" value="Ribosomal_L25p"/>
    <property type="match status" value="1"/>
</dbReference>
<dbReference type="SUPFAM" id="SSF50715">
    <property type="entry name" value="Ribosomal protein L25-like"/>
    <property type="match status" value="1"/>
</dbReference>
<keyword evidence="3 5" id="KW-0689">Ribosomal protein</keyword>
<dbReference type="Gene3D" id="2.170.120.20">
    <property type="entry name" value="Ribosomal protein L25, beta domain"/>
    <property type="match status" value="1"/>
</dbReference>
<feature type="domain" description="Large ribosomal subunit protein bL25 beta" evidence="8">
    <location>
        <begin position="115"/>
        <end position="193"/>
    </location>
</feature>
<feature type="compositionally biased region" description="Low complexity" evidence="6">
    <location>
        <begin position="206"/>
        <end position="215"/>
    </location>
</feature>
<dbReference type="PANTHER" id="PTHR33284">
    <property type="entry name" value="RIBOSOMAL PROTEIN L25/GLN-TRNA SYNTHETASE, ANTI-CODON-BINDING DOMAIN-CONTAINING PROTEIN"/>
    <property type="match status" value="1"/>
</dbReference>
<sequence>MPYDVGFEHTGATQMAKAAVNQLKVTVRTEKGASRRARRDGRIPAVLYGHGAEPQHLELPGHDFAAVLRHSGTNAVLTLDIAGKEQLALTKALDIHPIRRTIQHADLLVVRRGEKVVVEVAVVVEGEAASGTLVTQETNAVEIEAEALSIPEHLTVSVEDAEPGTQFTAGKIALPRGVNLISDPDMLVVNVVNAPTAEDLAEEGAGEVAEAAAAEEAGKEASEAETAAEESE</sequence>
<evidence type="ECO:0000313" key="10">
    <source>
        <dbReference type="Proteomes" id="UP000516380"/>
    </source>
</evidence>
<organism evidence="9 10">
    <name type="scientific">Mycobacterium kansasii</name>
    <dbReference type="NCBI Taxonomy" id="1768"/>
    <lineage>
        <taxon>Bacteria</taxon>
        <taxon>Bacillati</taxon>
        <taxon>Actinomycetota</taxon>
        <taxon>Actinomycetes</taxon>
        <taxon>Mycobacteriales</taxon>
        <taxon>Mycobacteriaceae</taxon>
        <taxon>Mycobacterium</taxon>
    </lineage>
</organism>
<keyword evidence="2 5" id="KW-0694">RNA-binding</keyword>
<dbReference type="InterPro" id="IPR020056">
    <property type="entry name" value="Rbsml_bL25/Gln-tRNA_synth_N"/>
</dbReference>
<evidence type="ECO:0000256" key="6">
    <source>
        <dbReference type="SAM" id="MobiDB-lite"/>
    </source>
</evidence>
<dbReference type="CDD" id="cd00495">
    <property type="entry name" value="Ribosomal_L25_TL5_CTC"/>
    <property type="match status" value="1"/>
</dbReference>
<dbReference type="InterPro" id="IPR037121">
    <property type="entry name" value="Ribosomal_bL25_C"/>
</dbReference>
<evidence type="ECO:0000256" key="4">
    <source>
        <dbReference type="ARBA" id="ARBA00023274"/>
    </source>
</evidence>
<dbReference type="Proteomes" id="UP000516380">
    <property type="component" value="Chromosome"/>
</dbReference>
<dbReference type="GO" id="GO:0006412">
    <property type="term" value="P:translation"/>
    <property type="evidence" value="ECO:0007669"/>
    <property type="project" value="UniProtKB-UniRule"/>
</dbReference>
<keyword evidence="1 5" id="KW-0699">rRNA-binding</keyword>
<evidence type="ECO:0000259" key="8">
    <source>
        <dbReference type="Pfam" id="PF14693"/>
    </source>
</evidence>
<feature type="region of interest" description="Disordered" evidence="6">
    <location>
        <begin position="201"/>
        <end position="232"/>
    </location>
</feature>
<evidence type="ECO:0000256" key="2">
    <source>
        <dbReference type="ARBA" id="ARBA00022884"/>
    </source>
</evidence>
<dbReference type="GO" id="GO:0022625">
    <property type="term" value="C:cytosolic large ribosomal subunit"/>
    <property type="evidence" value="ECO:0007669"/>
    <property type="project" value="TreeGrafter"/>
</dbReference>
<dbReference type="NCBIfam" id="TIGR00731">
    <property type="entry name" value="bL25_bact_ctc"/>
    <property type="match status" value="1"/>
</dbReference>
<dbReference type="InterPro" id="IPR020057">
    <property type="entry name" value="Ribosomal_bL25_b-dom"/>
</dbReference>
<evidence type="ECO:0000313" key="9">
    <source>
        <dbReference type="EMBL" id="BCI85989.1"/>
    </source>
</evidence>
<comment type="similarity">
    <text evidence="5">Belongs to the bacterial ribosomal protein bL25 family. CTC subfamily.</text>
</comment>
<dbReference type="GO" id="GO:0003735">
    <property type="term" value="F:structural constituent of ribosome"/>
    <property type="evidence" value="ECO:0007669"/>
    <property type="project" value="InterPro"/>
</dbReference>
<comment type="function">
    <text evidence="5">This is one of the proteins that binds to the 5S RNA in the ribosome where it forms part of the central protuberance.</text>
</comment>
<protein>
    <recommendedName>
        <fullName evidence="5">Large ribosomal subunit protein bL25</fullName>
    </recommendedName>
    <alternativeName>
        <fullName evidence="5">General stress protein CTC</fullName>
    </alternativeName>
</protein>
<evidence type="ECO:0000256" key="1">
    <source>
        <dbReference type="ARBA" id="ARBA00022730"/>
    </source>
</evidence>
<evidence type="ECO:0000259" key="7">
    <source>
        <dbReference type="Pfam" id="PF01386"/>
    </source>
</evidence>
<dbReference type="GO" id="GO:0008097">
    <property type="term" value="F:5S rRNA binding"/>
    <property type="evidence" value="ECO:0007669"/>
    <property type="project" value="InterPro"/>
</dbReference>